<comment type="similarity">
    <text evidence="2">Belongs to the OXA1/ALB3/YidC (TC 2.A.9.2) family.</text>
</comment>
<evidence type="ECO:0000256" key="1">
    <source>
        <dbReference type="ARBA" id="ARBA00004141"/>
    </source>
</evidence>
<keyword evidence="5 6" id="KW-0472">Membrane</keyword>
<accession>A0A565BUH2</accession>
<dbReference type="InterPro" id="IPR001708">
    <property type="entry name" value="YidC/ALB3/OXA1/COX18"/>
</dbReference>
<keyword evidence="3 6" id="KW-0812">Transmembrane</keyword>
<dbReference type="EMBL" id="CABITT030000005">
    <property type="protein sequence ID" value="VVB05031.1"/>
    <property type="molecule type" value="Genomic_DNA"/>
</dbReference>
<evidence type="ECO:0000313" key="7">
    <source>
        <dbReference type="EMBL" id="VVB05031.1"/>
    </source>
</evidence>
<evidence type="ECO:0000256" key="2">
    <source>
        <dbReference type="ARBA" id="ARBA00010583"/>
    </source>
</evidence>
<feature type="transmembrane region" description="Helical" evidence="6">
    <location>
        <begin position="127"/>
        <end position="148"/>
    </location>
</feature>
<evidence type="ECO:0000256" key="4">
    <source>
        <dbReference type="ARBA" id="ARBA00022989"/>
    </source>
</evidence>
<dbReference type="OrthoDB" id="1104631at2759"/>
<evidence type="ECO:0000256" key="5">
    <source>
        <dbReference type="ARBA" id="ARBA00023136"/>
    </source>
</evidence>
<dbReference type="GO" id="GO:0032979">
    <property type="term" value="P:protein insertion into mitochondrial inner membrane from matrix"/>
    <property type="evidence" value="ECO:0007669"/>
    <property type="project" value="TreeGrafter"/>
</dbReference>
<proteinExistence type="inferred from homology"/>
<reference evidence="7" key="1">
    <citation type="submission" date="2019-07" db="EMBL/GenBank/DDBJ databases">
        <authorList>
            <person name="Dittberner H."/>
        </authorList>
    </citation>
    <scope>NUCLEOTIDE SEQUENCE [LARGE SCALE GENOMIC DNA]</scope>
</reference>
<dbReference type="PANTHER" id="PTHR12428">
    <property type="entry name" value="OXA1"/>
    <property type="match status" value="1"/>
</dbReference>
<keyword evidence="4 6" id="KW-1133">Transmembrane helix</keyword>
<sequence length="163" mass="17649">MALRRSLCLRSLFSAARCYQTSYRCLTRSFSSSVLSQHLGRSSSHLSPFAPFGVSTFRSLSTSPVPGSDESGAHVAGTLSDSVLQDVSSQTSTVSGVVSDGAIDSVVHFDAAQQIIDNVHSFTGLNWWASIVVTTVLIRGVTIPLMIYDVRWNSRIMLLKHLA</sequence>
<organism evidence="7 8">
    <name type="scientific">Arabis nemorensis</name>
    <dbReference type="NCBI Taxonomy" id="586526"/>
    <lineage>
        <taxon>Eukaryota</taxon>
        <taxon>Viridiplantae</taxon>
        <taxon>Streptophyta</taxon>
        <taxon>Embryophyta</taxon>
        <taxon>Tracheophyta</taxon>
        <taxon>Spermatophyta</taxon>
        <taxon>Magnoliopsida</taxon>
        <taxon>eudicotyledons</taxon>
        <taxon>Gunneridae</taxon>
        <taxon>Pentapetalae</taxon>
        <taxon>rosids</taxon>
        <taxon>malvids</taxon>
        <taxon>Brassicales</taxon>
        <taxon>Brassicaceae</taxon>
        <taxon>Arabideae</taxon>
        <taxon>Arabis</taxon>
    </lineage>
</organism>
<comment type="caution">
    <text evidence="7">The sequence shown here is derived from an EMBL/GenBank/DDBJ whole genome shotgun (WGS) entry which is preliminary data.</text>
</comment>
<dbReference type="GO" id="GO:0032977">
    <property type="term" value="F:membrane insertase activity"/>
    <property type="evidence" value="ECO:0007669"/>
    <property type="project" value="InterPro"/>
</dbReference>
<evidence type="ECO:0000313" key="8">
    <source>
        <dbReference type="Proteomes" id="UP000489600"/>
    </source>
</evidence>
<dbReference type="AlphaFoldDB" id="A0A565BUH2"/>
<evidence type="ECO:0000256" key="3">
    <source>
        <dbReference type="ARBA" id="ARBA00022692"/>
    </source>
</evidence>
<protein>
    <submittedName>
        <fullName evidence="7">Uncharacterized protein</fullName>
    </submittedName>
</protein>
<gene>
    <name evidence="7" type="ORF">ANE_LOCUS15475</name>
</gene>
<evidence type="ECO:0000256" key="6">
    <source>
        <dbReference type="SAM" id="Phobius"/>
    </source>
</evidence>
<name>A0A565BUH2_9BRAS</name>
<keyword evidence="8" id="KW-1185">Reference proteome</keyword>
<dbReference type="PANTHER" id="PTHR12428:SF65">
    <property type="entry name" value="CYTOCHROME C OXIDASE ASSEMBLY PROTEIN COX18, MITOCHONDRIAL"/>
    <property type="match status" value="1"/>
</dbReference>
<comment type="subcellular location">
    <subcellularLocation>
        <location evidence="1">Membrane</location>
        <topology evidence="1">Multi-pass membrane protein</topology>
    </subcellularLocation>
</comment>
<dbReference type="Proteomes" id="UP000489600">
    <property type="component" value="Unassembled WGS sequence"/>
</dbReference>
<dbReference type="GO" id="GO:0005743">
    <property type="term" value="C:mitochondrial inner membrane"/>
    <property type="evidence" value="ECO:0007669"/>
    <property type="project" value="TreeGrafter"/>
</dbReference>